<dbReference type="HOGENOM" id="CLU_033536_7_2_2"/>
<dbReference type="SUPFAM" id="SSF53448">
    <property type="entry name" value="Nucleotide-diphospho-sugar transferases"/>
    <property type="match status" value="1"/>
</dbReference>
<name>B6YVM9_THEON</name>
<dbReference type="CDD" id="cd04179">
    <property type="entry name" value="DPM_DPG-synthase_like"/>
    <property type="match status" value="1"/>
</dbReference>
<dbReference type="InterPro" id="IPR001173">
    <property type="entry name" value="Glyco_trans_2-like"/>
</dbReference>
<dbReference type="OrthoDB" id="11098at2157"/>
<keyword evidence="3" id="KW-0808">Transferase</keyword>
<feature type="domain" description="Glycosyltransferase 2-like" evidence="2">
    <location>
        <begin position="7"/>
        <end position="165"/>
    </location>
</feature>
<dbReference type="Proteomes" id="UP000002727">
    <property type="component" value="Chromosome"/>
</dbReference>
<dbReference type="CAZy" id="GT2">
    <property type="family name" value="Glycosyltransferase Family 2"/>
</dbReference>
<reference evidence="3 4" key="1">
    <citation type="journal article" date="2008" name="J. Bacteriol.">
        <title>The complete genome sequence of Thermococcus onnurineus NA1 reveals a mixed heterotrophic and carboxydotrophic metabolism.</title>
        <authorList>
            <person name="Lee H.S."/>
            <person name="Kang S.G."/>
            <person name="Bae S.S."/>
            <person name="Lim J.K."/>
            <person name="Cho Y."/>
            <person name="Kim Y.J."/>
            <person name="Jeon J.H."/>
            <person name="Cha S.S."/>
            <person name="Kwon K.K."/>
            <person name="Kim H.T."/>
            <person name="Park C.J."/>
            <person name="Lee H.W."/>
            <person name="Kim S.I."/>
            <person name="Chun J."/>
            <person name="Colwell R.R."/>
            <person name="Kim S.J."/>
            <person name="Lee J.H."/>
        </authorList>
    </citation>
    <scope>NUCLEOTIDE SEQUENCE [LARGE SCALE GENOMIC DNA]</scope>
    <source>
        <strain evidence="3 4">NA1</strain>
    </source>
</reference>
<dbReference type="AlphaFoldDB" id="B6YVM9"/>
<keyword evidence="1" id="KW-0812">Transmembrane</keyword>
<keyword evidence="1" id="KW-0472">Membrane</keyword>
<keyword evidence="4" id="KW-1185">Reference proteome</keyword>
<dbReference type="eggNOG" id="arCOG00894">
    <property type="taxonomic scope" value="Archaea"/>
</dbReference>
<gene>
    <name evidence="3" type="ordered locus">TON_1862</name>
</gene>
<protein>
    <submittedName>
        <fullName evidence="3">Glycosyl transferase</fullName>
    </submittedName>
</protein>
<dbReference type="STRING" id="523850.TON_1862"/>
<evidence type="ECO:0000256" key="1">
    <source>
        <dbReference type="SAM" id="Phobius"/>
    </source>
</evidence>
<dbReference type="Pfam" id="PF00535">
    <property type="entry name" value="Glycos_transf_2"/>
    <property type="match status" value="1"/>
</dbReference>
<proteinExistence type="predicted"/>
<dbReference type="RefSeq" id="WP_012572825.1">
    <property type="nucleotide sequence ID" value="NC_011529.1"/>
</dbReference>
<dbReference type="PATRIC" id="fig|523850.10.peg.1876"/>
<organism evidence="3 4">
    <name type="scientific">Thermococcus onnurineus (strain NA1)</name>
    <dbReference type="NCBI Taxonomy" id="523850"/>
    <lineage>
        <taxon>Archaea</taxon>
        <taxon>Methanobacteriati</taxon>
        <taxon>Methanobacteriota</taxon>
        <taxon>Thermococci</taxon>
        <taxon>Thermococcales</taxon>
        <taxon>Thermococcaceae</taxon>
        <taxon>Thermococcus</taxon>
    </lineage>
</organism>
<evidence type="ECO:0000259" key="2">
    <source>
        <dbReference type="Pfam" id="PF00535"/>
    </source>
</evidence>
<evidence type="ECO:0000313" key="4">
    <source>
        <dbReference type="Proteomes" id="UP000002727"/>
    </source>
</evidence>
<dbReference type="PANTHER" id="PTHR48090:SF7">
    <property type="entry name" value="RFBJ PROTEIN"/>
    <property type="match status" value="1"/>
</dbReference>
<dbReference type="Gene3D" id="3.90.550.10">
    <property type="entry name" value="Spore Coat Polysaccharide Biosynthesis Protein SpsA, Chain A"/>
    <property type="match status" value="1"/>
</dbReference>
<sequence length="296" mass="32565">MSNNILIIVPAYNEELTIGYVVTLSRKYGDVLVVDDGSKDKTYDIAISAGAHVIQHPRNMGKAQALKTAFKYAAEKGYDIVVCLDADGQHNPEEIPKLLEPILNDEADMVIGSRFLDGAKKNIPFYRRFGLWILNATTNVSLNGTLKITDSQSGFRAMNRKALGELMKINSNGYSVESDMLVHLAEKGVRIKEVPITVRYDVPNKHKKNPLSHGVGVLADLVSLIGYRRPLLLFGTLSIISFLTAIVLGYFAFLPYYEEGTVYLTPAIGSGIFAIIGIQLFVAGLTLNVLAKMVRE</sequence>
<dbReference type="PANTHER" id="PTHR48090">
    <property type="entry name" value="UNDECAPRENYL-PHOSPHATE 4-DEOXY-4-FORMAMIDO-L-ARABINOSE TRANSFERASE-RELATED"/>
    <property type="match status" value="1"/>
</dbReference>
<keyword evidence="1" id="KW-1133">Transmembrane helix</keyword>
<dbReference type="EMBL" id="CP000855">
    <property type="protein sequence ID" value="ACJ17353.1"/>
    <property type="molecule type" value="Genomic_DNA"/>
</dbReference>
<evidence type="ECO:0000313" key="3">
    <source>
        <dbReference type="EMBL" id="ACJ17353.1"/>
    </source>
</evidence>
<dbReference type="InterPro" id="IPR050256">
    <property type="entry name" value="Glycosyltransferase_2"/>
</dbReference>
<dbReference type="GO" id="GO:0016740">
    <property type="term" value="F:transferase activity"/>
    <property type="evidence" value="ECO:0007669"/>
    <property type="project" value="UniProtKB-KW"/>
</dbReference>
<dbReference type="KEGG" id="ton:TON_1862"/>
<dbReference type="InterPro" id="IPR029044">
    <property type="entry name" value="Nucleotide-diphossugar_trans"/>
</dbReference>
<accession>B6YVM9</accession>
<feature type="transmembrane region" description="Helical" evidence="1">
    <location>
        <begin position="231"/>
        <end position="257"/>
    </location>
</feature>
<feature type="transmembrane region" description="Helical" evidence="1">
    <location>
        <begin position="263"/>
        <end position="290"/>
    </location>
</feature>
<dbReference type="GeneID" id="7017532"/>